<evidence type="ECO:0000313" key="3">
    <source>
        <dbReference type="Proteomes" id="UP001159405"/>
    </source>
</evidence>
<comment type="caution">
    <text evidence="2">The sequence shown here is derived from an EMBL/GenBank/DDBJ whole genome shotgun (WGS) entry which is preliminary data.</text>
</comment>
<accession>A0ABN8RDS3</accession>
<keyword evidence="1" id="KW-0175">Coiled coil</keyword>
<proteinExistence type="predicted"/>
<feature type="coiled-coil region" evidence="1">
    <location>
        <begin position="117"/>
        <end position="148"/>
    </location>
</feature>
<evidence type="ECO:0000313" key="2">
    <source>
        <dbReference type="EMBL" id="CAH3176049.1"/>
    </source>
</evidence>
<dbReference type="EMBL" id="CALNXK010000208">
    <property type="protein sequence ID" value="CAH3176049.1"/>
    <property type="molecule type" value="Genomic_DNA"/>
</dbReference>
<organism evidence="2 3">
    <name type="scientific">Porites lobata</name>
    <dbReference type="NCBI Taxonomy" id="104759"/>
    <lineage>
        <taxon>Eukaryota</taxon>
        <taxon>Metazoa</taxon>
        <taxon>Cnidaria</taxon>
        <taxon>Anthozoa</taxon>
        <taxon>Hexacorallia</taxon>
        <taxon>Scleractinia</taxon>
        <taxon>Fungiina</taxon>
        <taxon>Poritidae</taxon>
        <taxon>Porites</taxon>
    </lineage>
</organism>
<gene>
    <name evidence="2" type="ORF">PLOB_00017489</name>
</gene>
<sequence length="199" mass="23108">MTSVDEELAEQYAGCIDTEPEQVDELNGEVNVQITDNDTRNDEERQMIKDILEIMRSGQVWNGAGFKRVDRKVLTEWTKKQDQKRVYQQMNGTSSSFSAVRPDAEESQQFWRDIWGNEVLHNQNSEWLKELKKERAEARQEDIVITAEIVTARSKKISNWKAPGPDSVKGYWIKKLTALHERMADHMNEMINNRVAIPV</sequence>
<evidence type="ECO:0000256" key="1">
    <source>
        <dbReference type="SAM" id="Coils"/>
    </source>
</evidence>
<reference evidence="2 3" key="1">
    <citation type="submission" date="2022-05" db="EMBL/GenBank/DDBJ databases">
        <authorList>
            <consortium name="Genoscope - CEA"/>
            <person name="William W."/>
        </authorList>
    </citation>
    <scope>NUCLEOTIDE SEQUENCE [LARGE SCALE GENOMIC DNA]</scope>
</reference>
<name>A0ABN8RDS3_9CNID</name>
<protein>
    <submittedName>
        <fullName evidence="2">Uncharacterized protein</fullName>
    </submittedName>
</protein>
<keyword evidence="3" id="KW-1185">Reference proteome</keyword>
<dbReference type="Proteomes" id="UP001159405">
    <property type="component" value="Unassembled WGS sequence"/>
</dbReference>